<gene>
    <name evidence="3" type="primary">LOC106177126</name>
</gene>
<dbReference type="RefSeq" id="XP_013415267.1">
    <property type="nucleotide sequence ID" value="XM_013559813.2"/>
</dbReference>
<accession>A0A1S3JY81</accession>
<dbReference type="AlphaFoldDB" id="A0A1S3JY81"/>
<feature type="region of interest" description="Disordered" evidence="1">
    <location>
        <begin position="41"/>
        <end position="60"/>
    </location>
</feature>
<feature type="compositionally biased region" description="Polar residues" evidence="1">
    <location>
        <begin position="91"/>
        <end position="142"/>
    </location>
</feature>
<dbReference type="GeneID" id="106177126"/>
<sequence>MFQVPVQAAEMFQSGRDVPGVTPGSSPVAQAVQLALKYGKPLSPRFGGRRSGAAIPNIPSRRKLLQIPEETALQEQPTVVEEQSGRDVPGVTSSRDVPHVSSQPRDVPGVTSSRDVPHVSSQPRDVPGVTSSRDVPHVSSQPRDVPGVSSGRDVPHVSSQPRDVPGVSSGVSRVAQDLSREIPPSAEPPLRPTIELERAQTTSKEHFLPKYWKNVMAARDMGWISDRLYTSTGVIRIDQLDCWQHPPQPPLLSPRNYGAPNPDSYFFAKDVCLVTGANVPDPT</sequence>
<evidence type="ECO:0000313" key="2">
    <source>
        <dbReference type="Proteomes" id="UP000085678"/>
    </source>
</evidence>
<reference evidence="3" key="1">
    <citation type="submission" date="2025-08" db="UniProtKB">
        <authorList>
            <consortium name="RefSeq"/>
        </authorList>
    </citation>
    <scope>IDENTIFICATION</scope>
    <source>
        <tissue evidence="3">Gonads</tissue>
    </source>
</reference>
<evidence type="ECO:0000256" key="1">
    <source>
        <dbReference type="SAM" id="MobiDB-lite"/>
    </source>
</evidence>
<organism evidence="2 3">
    <name type="scientific">Lingula anatina</name>
    <name type="common">Brachiopod</name>
    <name type="synonym">Lingula unguis</name>
    <dbReference type="NCBI Taxonomy" id="7574"/>
    <lineage>
        <taxon>Eukaryota</taxon>
        <taxon>Metazoa</taxon>
        <taxon>Spiralia</taxon>
        <taxon>Lophotrochozoa</taxon>
        <taxon>Brachiopoda</taxon>
        <taxon>Linguliformea</taxon>
        <taxon>Lingulata</taxon>
        <taxon>Lingulida</taxon>
        <taxon>Linguloidea</taxon>
        <taxon>Lingulidae</taxon>
        <taxon>Lingula</taxon>
    </lineage>
</organism>
<dbReference type="InParanoid" id="A0A1S3JY81"/>
<protein>
    <submittedName>
        <fullName evidence="3">Uncharacterized protein LOC106177126</fullName>
    </submittedName>
</protein>
<proteinExistence type="predicted"/>
<dbReference type="Proteomes" id="UP000085678">
    <property type="component" value="Unplaced"/>
</dbReference>
<name>A0A1S3JY81_LINAN</name>
<evidence type="ECO:0000313" key="3">
    <source>
        <dbReference type="RefSeq" id="XP_013415267.1"/>
    </source>
</evidence>
<dbReference type="KEGG" id="lak:106177126"/>
<feature type="region of interest" description="Disordered" evidence="1">
    <location>
        <begin position="67"/>
        <end position="170"/>
    </location>
</feature>
<keyword evidence="2" id="KW-1185">Reference proteome</keyword>